<evidence type="ECO:0000256" key="1">
    <source>
        <dbReference type="SAM" id="Phobius"/>
    </source>
</evidence>
<sequence length="552" mass="62998">MNSITRSDSNSSNDALCTEARFHRIWSKWKRRIPALKKVEETYLRVPPRLRIAFITVWLLWKVCTLIFFLYLLFNMHLHLTGSGSDSVSSIGESTLSVDYEDSITTTRVLYIITTLSEFNNGLRRTIKGQDRLVEILIPVMVNGVESMIVPPFHYQVDVFLICAYELQPEREQLIRDSLPPNVGFQVWDDAVPLGYDNRNSKEKLIPNTRALARQHRYVIKDKFFHYDMFLAFEDDMVIKADHIDHFMAMSAELDRLRESAPMELPDVPETLDEPTKMKFFGEMTKGQLDRAVPGFIRVEVLLNDTVHSGQRKPLPIPPDFEFEDHAGGGGGERHIEPEICCHVNMPTSPRTPPSPPADDIIIWESNVKAFTLRELPPASNYVNWTVVMLGPGKKEKEEEKIGGYWSGRQGAFGDEKRPSGGPPDLIAQQGGWMATQTQIARMNDGLCMGSFLPPFDPPSYYGDGQESMNVEFWSGSYQFFTGVKSGCNMQRLMSIHPDHFSKHLIYHVANNKQRQLAQERMVRADNLFAQLNSVQKMAQAEKEKILLEHSQ</sequence>
<proteinExistence type="predicted"/>
<reference evidence="2" key="1">
    <citation type="submission" date="2023-08" db="EMBL/GenBank/DDBJ databases">
        <authorList>
            <person name="Audoor S."/>
            <person name="Bilcke G."/>
        </authorList>
    </citation>
    <scope>NUCLEOTIDE SEQUENCE</scope>
</reference>
<dbReference type="AlphaFoldDB" id="A0AAD2FQK1"/>
<keyword evidence="1" id="KW-1133">Transmembrane helix</keyword>
<accession>A0AAD2FQK1</accession>
<protein>
    <submittedName>
        <fullName evidence="2">Uncharacterized protein</fullName>
    </submittedName>
</protein>
<keyword evidence="1" id="KW-0472">Membrane</keyword>
<comment type="caution">
    <text evidence="2">The sequence shown here is derived from an EMBL/GenBank/DDBJ whole genome shotgun (WGS) entry which is preliminary data.</text>
</comment>
<name>A0AAD2FQK1_9STRA</name>
<evidence type="ECO:0000313" key="3">
    <source>
        <dbReference type="Proteomes" id="UP001295423"/>
    </source>
</evidence>
<dbReference type="Proteomes" id="UP001295423">
    <property type="component" value="Unassembled WGS sequence"/>
</dbReference>
<keyword evidence="1" id="KW-0812">Transmembrane</keyword>
<feature type="transmembrane region" description="Helical" evidence="1">
    <location>
        <begin position="52"/>
        <end position="74"/>
    </location>
</feature>
<evidence type="ECO:0000313" key="2">
    <source>
        <dbReference type="EMBL" id="CAJ1949452.1"/>
    </source>
</evidence>
<dbReference type="EMBL" id="CAKOGP040001758">
    <property type="protein sequence ID" value="CAJ1949452.1"/>
    <property type="molecule type" value="Genomic_DNA"/>
</dbReference>
<gene>
    <name evidence="2" type="ORF">CYCCA115_LOCUS12102</name>
</gene>
<organism evidence="2 3">
    <name type="scientific">Cylindrotheca closterium</name>
    <dbReference type="NCBI Taxonomy" id="2856"/>
    <lineage>
        <taxon>Eukaryota</taxon>
        <taxon>Sar</taxon>
        <taxon>Stramenopiles</taxon>
        <taxon>Ochrophyta</taxon>
        <taxon>Bacillariophyta</taxon>
        <taxon>Bacillariophyceae</taxon>
        <taxon>Bacillariophycidae</taxon>
        <taxon>Bacillariales</taxon>
        <taxon>Bacillariaceae</taxon>
        <taxon>Cylindrotheca</taxon>
    </lineage>
</organism>
<keyword evidence="3" id="KW-1185">Reference proteome</keyword>